<keyword evidence="2" id="KW-1003">Cell membrane</keyword>
<comment type="caution">
    <text evidence="12">Lacks conserved residue(s) required for the propagation of feature annotation.</text>
</comment>
<keyword evidence="7 12" id="KW-0472">Membrane</keyword>
<dbReference type="EMBL" id="CAWYQH010000163">
    <property type="protein sequence ID" value="CAK8697123.1"/>
    <property type="molecule type" value="Genomic_DNA"/>
</dbReference>
<feature type="domain" description="Neurotransmitter-gated ion-channel ligand-binding" evidence="13">
    <location>
        <begin position="7"/>
        <end position="147"/>
    </location>
</feature>
<dbReference type="PANTHER" id="PTHR18945">
    <property type="entry name" value="NEUROTRANSMITTER GATED ION CHANNEL"/>
    <property type="match status" value="1"/>
</dbReference>
<evidence type="ECO:0000256" key="5">
    <source>
        <dbReference type="ARBA" id="ARBA00023018"/>
    </source>
</evidence>
<evidence type="ECO:0000256" key="1">
    <source>
        <dbReference type="ARBA" id="ARBA00022448"/>
    </source>
</evidence>
<dbReference type="Gene3D" id="2.70.170.10">
    <property type="entry name" value="Neurotransmitter-gated ion-channel ligand-binding domain"/>
    <property type="match status" value="1"/>
</dbReference>
<keyword evidence="9" id="KW-1071">Ligand-gated ion channel</keyword>
<dbReference type="CDD" id="cd19051">
    <property type="entry name" value="LGIC_TM_cation"/>
    <property type="match status" value="1"/>
</dbReference>
<evidence type="ECO:0000256" key="3">
    <source>
        <dbReference type="ARBA" id="ARBA00022692"/>
    </source>
</evidence>
<evidence type="ECO:0000313" key="14">
    <source>
        <dbReference type="EMBL" id="CAK8697123.1"/>
    </source>
</evidence>
<name>A0ABP0H0Q0_CLALP</name>
<dbReference type="PRINTS" id="PR00252">
    <property type="entry name" value="NRIONCHANNEL"/>
</dbReference>
<keyword evidence="10 12" id="KW-0407">Ion channel</keyword>
<dbReference type="InterPro" id="IPR018000">
    <property type="entry name" value="Neurotransmitter_ion_chnl_CS"/>
</dbReference>
<dbReference type="Gene3D" id="1.20.58.390">
    <property type="entry name" value="Neurotransmitter-gated ion-channel transmembrane domain"/>
    <property type="match status" value="1"/>
</dbReference>
<evidence type="ECO:0000259" key="13">
    <source>
        <dbReference type="Pfam" id="PF02931"/>
    </source>
</evidence>
<organism evidence="14 15">
    <name type="scientific">Clavelina lepadiformis</name>
    <name type="common">Light-bulb sea squirt</name>
    <name type="synonym">Ascidia lepadiformis</name>
    <dbReference type="NCBI Taxonomy" id="159417"/>
    <lineage>
        <taxon>Eukaryota</taxon>
        <taxon>Metazoa</taxon>
        <taxon>Chordata</taxon>
        <taxon>Tunicata</taxon>
        <taxon>Ascidiacea</taxon>
        <taxon>Aplousobranchia</taxon>
        <taxon>Clavelinidae</taxon>
        <taxon>Clavelina</taxon>
    </lineage>
</organism>
<evidence type="ECO:0000256" key="11">
    <source>
        <dbReference type="ARBA" id="ARBA00034099"/>
    </source>
</evidence>
<dbReference type="PRINTS" id="PR00254">
    <property type="entry name" value="NICOTINICR"/>
</dbReference>
<dbReference type="InterPro" id="IPR006201">
    <property type="entry name" value="Neur_channel"/>
</dbReference>
<feature type="transmembrane region" description="Helical" evidence="12">
    <location>
        <begin position="149"/>
        <end position="171"/>
    </location>
</feature>
<keyword evidence="3 12" id="KW-0812">Transmembrane</keyword>
<dbReference type="InterPro" id="IPR036734">
    <property type="entry name" value="Neur_chan_lig-bd_sf"/>
</dbReference>
<accession>A0ABP0H0Q0</accession>
<reference evidence="14 15" key="1">
    <citation type="submission" date="2024-02" db="EMBL/GenBank/DDBJ databases">
        <authorList>
            <person name="Daric V."/>
            <person name="Darras S."/>
        </authorList>
    </citation>
    <scope>NUCLEOTIDE SEQUENCE [LARGE SCALE GENOMIC DNA]</scope>
</reference>
<dbReference type="InterPro" id="IPR002394">
    <property type="entry name" value="Nicotinic_acetylcholine_rcpt"/>
</dbReference>
<keyword evidence="6 12" id="KW-0406">Ion transport</keyword>
<comment type="similarity">
    <text evidence="12">Belongs to the ligand-gated ion channel (TC 1.A.9) family.</text>
</comment>
<dbReference type="InterPro" id="IPR038050">
    <property type="entry name" value="Neuro_actylchol_rec"/>
</dbReference>
<proteinExistence type="inferred from homology"/>
<keyword evidence="4 12" id="KW-1133">Transmembrane helix</keyword>
<dbReference type="CDD" id="cd18997">
    <property type="entry name" value="LGIC_ECD_nAChR"/>
    <property type="match status" value="1"/>
</dbReference>
<evidence type="ECO:0000256" key="9">
    <source>
        <dbReference type="ARBA" id="ARBA00023286"/>
    </source>
</evidence>
<evidence type="ECO:0000256" key="6">
    <source>
        <dbReference type="ARBA" id="ARBA00023065"/>
    </source>
</evidence>
<evidence type="ECO:0000256" key="12">
    <source>
        <dbReference type="RuleBase" id="RU000687"/>
    </source>
</evidence>
<evidence type="ECO:0000256" key="7">
    <source>
        <dbReference type="ARBA" id="ARBA00023136"/>
    </source>
</evidence>
<gene>
    <name evidence="14" type="ORF">CVLEPA_LOCUS30402</name>
</gene>
<keyword evidence="8" id="KW-0675">Receptor</keyword>
<protein>
    <recommendedName>
        <fullName evidence="13">Neurotransmitter-gated ion-channel ligand-binding domain-containing protein</fullName>
    </recommendedName>
</protein>
<dbReference type="Pfam" id="PF02931">
    <property type="entry name" value="Neur_chan_LBD"/>
    <property type="match status" value="1"/>
</dbReference>
<evidence type="ECO:0000256" key="10">
    <source>
        <dbReference type="ARBA" id="ARBA00023303"/>
    </source>
</evidence>
<comment type="subcellular location">
    <subcellularLocation>
        <location evidence="11">Synaptic cell membrane</location>
        <topology evidence="11">Multi-pass membrane protein</topology>
    </subcellularLocation>
</comment>
<keyword evidence="1 12" id="KW-0813">Transport</keyword>
<keyword evidence="5" id="KW-0770">Synapse</keyword>
<evidence type="ECO:0000256" key="4">
    <source>
        <dbReference type="ARBA" id="ARBA00022989"/>
    </source>
</evidence>
<sequence length="315" mass="35405">MPFYTCRIWTPDILLYNSADAKFDPTTHTHVVVDSTGDCLYVPPGIFKSTCKIDVSNFPFDEQKCKLKFGIWSYNGNQVDLQLQSNQADDFDIENWKRSDGVDITEYTESGEWKLTNVTAQRKSLKYKCCPEKYVDVSFTLVMRRRTMFFVMNLILPCILNSVLTLITFFLPAAAAEKITLGKNIVDNSPACTNCFYVVNNGNDATYIGRHATDNLIAVCASVAGTVLVLSFHYTSPEIDGRMSPAVSVATSWRCSVPQRNQAEVSIETLLKSDKKIKSKRSVEHLTREVVDNFVPVDCRLKKSLKSSTSTLLPK</sequence>
<dbReference type="InterPro" id="IPR036719">
    <property type="entry name" value="Neuro-gated_channel_TM_sf"/>
</dbReference>
<dbReference type="SUPFAM" id="SSF63712">
    <property type="entry name" value="Nicotinic receptor ligand binding domain-like"/>
    <property type="match status" value="1"/>
</dbReference>
<dbReference type="PROSITE" id="PS00236">
    <property type="entry name" value="NEUROTR_ION_CHANNEL"/>
    <property type="match status" value="1"/>
</dbReference>
<dbReference type="SUPFAM" id="SSF90112">
    <property type="entry name" value="Neurotransmitter-gated ion-channel transmembrane pore"/>
    <property type="match status" value="1"/>
</dbReference>
<evidence type="ECO:0000313" key="15">
    <source>
        <dbReference type="Proteomes" id="UP001642483"/>
    </source>
</evidence>
<keyword evidence="15" id="KW-1185">Reference proteome</keyword>
<dbReference type="InterPro" id="IPR006202">
    <property type="entry name" value="Neur_chan_lig-bd"/>
</dbReference>
<comment type="caution">
    <text evidence="14">The sequence shown here is derived from an EMBL/GenBank/DDBJ whole genome shotgun (WGS) entry which is preliminary data.</text>
</comment>
<dbReference type="Proteomes" id="UP001642483">
    <property type="component" value="Unassembled WGS sequence"/>
</dbReference>
<evidence type="ECO:0000256" key="8">
    <source>
        <dbReference type="ARBA" id="ARBA00023170"/>
    </source>
</evidence>
<evidence type="ECO:0000256" key="2">
    <source>
        <dbReference type="ARBA" id="ARBA00022475"/>
    </source>
</evidence>